<keyword evidence="13" id="KW-0325">Glycoprotein</keyword>
<dbReference type="InterPro" id="IPR058542">
    <property type="entry name" value="IQ_SCN5A_C"/>
</dbReference>
<comment type="catalytic activity">
    <reaction evidence="16">
        <text>Na(+)(in) = Na(+)(out)</text>
        <dbReference type="Rhea" id="RHEA:34963"/>
        <dbReference type="ChEBI" id="CHEBI:29101"/>
    </reaction>
</comment>
<dbReference type="Pfam" id="PF06512">
    <property type="entry name" value="Na_trans_assoc"/>
    <property type="match status" value="1"/>
</dbReference>
<evidence type="ECO:0000256" key="13">
    <source>
        <dbReference type="ARBA" id="ARBA00023180"/>
    </source>
</evidence>
<protein>
    <recommendedName>
        <fullName evidence="17">Sodium channel protein</fullName>
    </recommendedName>
</protein>
<dbReference type="PROSITE" id="PS50222">
    <property type="entry name" value="EF_HAND_2"/>
    <property type="match status" value="1"/>
</dbReference>
<dbReference type="PANTHER" id="PTHR10037">
    <property type="entry name" value="VOLTAGE-GATED CATION CHANNEL CALCIUM AND SODIUM"/>
    <property type="match status" value="1"/>
</dbReference>
<evidence type="ECO:0000256" key="12">
    <source>
        <dbReference type="ARBA" id="ARBA00023157"/>
    </source>
</evidence>
<accession>A0A5F8H6I7</accession>
<dbReference type="InterPro" id="IPR001696">
    <property type="entry name" value="Na_channel_asu"/>
</dbReference>
<evidence type="ECO:0000256" key="6">
    <source>
        <dbReference type="ARBA" id="ARBA00022737"/>
    </source>
</evidence>
<feature type="transmembrane region" description="Helical" evidence="17">
    <location>
        <begin position="674"/>
        <end position="696"/>
    </location>
</feature>
<dbReference type="GeneTree" id="ENSGT00940000161368"/>
<keyword evidence="2 17" id="KW-0813">Transport</keyword>
<feature type="transmembrane region" description="Helical" evidence="17">
    <location>
        <begin position="932"/>
        <end position="951"/>
    </location>
</feature>
<dbReference type="Gene3D" id="1.10.238.10">
    <property type="entry name" value="EF-hand"/>
    <property type="match status" value="1"/>
</dbReference>
<dbReference type="OMA" id="RNHTING"/>
<dbReference type="Proteomes" id="UP000002280">
    <property type="component" value="Chromosome 4"/>
</dbReference>
<feature type="transmembrane region" description="Helical" evidence="17">
    <location>
        <begin position="1225"/>
        <end position="1249"/>
    </location>
</feature>
<dbReference type="InterPro" id="IPR043203">
    <property type="entry name" value="VGCC_Ca_Na"/>
</dbReference>
<evidence type="ECO:0000313" key="20">
    <source>
        <dbReference type="Proteomes" id="UP000002280"/>
    </source>
</evidence>
<feature type="transmembrane region" description="Helical" evidence="17">
    <location>
        <begin position="957"/>
        <end position="978"/>
    </location>
</feature>
<feature type="domain" description="EF-hand" evidence="18">
    <location>
        <begin position="1431"/>
        <end position="1466"/>
    </location>
</feature>
<reference evidence="19" key="3">
    <citation type="submission" date="2025-09" db="UniProtKB">
        <authorList>
            <consortium name="Ensembl"/>
        </authorList>
    </citation>
    <scope>IDENTIFICATION</scope>
</reference>
<dbReference type="GO" id="GO:0005248">
    <property type="term" value="F:voltage-gated sodium channel activity"/>
    <property type="evidence" value="ECO:0000318"/>
    <property type="project" value="GO_Central"/>
</dbReference>
<keyword evidence="12" id="KW-1015">Disulfide bond</keyword>
<evidence type="ECO:0000259" key="18">
    <source>
        <dbReference type="PROSITE" id="PS50222"/>
    </source>
</evidence>
<dbReference type="GO" id="GO:0019228">
    <property type="term" value="P:neuronal action potential"/>
    <property type="evidence" value="ECO:0000318"/>
    <property type="project" value="GO_Central"/>
</dbReference>
<comment type="caution">
    <text evidence="17">Lacks conserved residue(s) required for the propagation of feature annotation.</text>
</comment>
<dbReference type="GO" id="GO:0001518">
    <property type="term" value="C:voltage-gated sodium channel complex"/>
    <property type="evidence" value="ECO:0000318"/>
    <property type="project" value="GO_Central"/>
</dbReference>
<feature type="transmembrane region" description="Helical" evidence="17">
    <location>
        <begin position="501"/>
        <end position="525"/>
    </location>
</feature>
<dbReference type="InParanoid" id="A0A5F8H6I7"/>
<reference evidence="19" key="2">
    <citation type="submission" date="2025-08" db="UniProtKB">
        <authorList>
            <consortium name="Ensembl"/>
        </authorList>
    </citation>
    <scope>IDENTIFICATION</scope>
</reference>
<dbReference type="Gene3D" id="1.10.287.70">
    <property type="match status" value="4"/>
</dbReference>
<dbReference type="Gene3D" id="1.20.120.350">
    <property type="entry name" value="Voltage-gated potassium channels. Chain C"/>
    <property type="match status" value="4"/>
</dbReference>
<dbReference type="PANTHER" id="PTHR10037:SF221">
    <property type="entry name" value="SODIUM CHANNEL PROTEIN TYPE 9 SUBUNIT ALPHA"/>
    <property type="match status" value="1"/>
</dbReference>
<dbReference type="STRING" id="13616.ENSMODP00000055402"/>
<dbReference type="Pfam" id="PF24609">
    <property type="entry name" value="IQ_SCN5A_C"/>
    <property type="match status" value="1"/>
</dbReference>
<evidence type="ECO:0000256" key="9">
    <source>
        <dbReference type="ARBA" id="ARBA00023053"/>
    </source>
</evidence>
<keyword evidence="9 17" id="KW-0915">Sodium</keyword>
<dbReference type="InterPro" id="IPR005821">
    <property type="entry name" value="Ion_trans_dom"/>
</dbReference>
<dbReference type="FunFam" id="1.10.287.70:FF:000001">
    <property type="entry name" value="Sodium channel protein"/>
    <property type="match status" value="1"/>
</dbReference>
<evidence type="ECO:0000256" key="14">
    <source>
        <dbReference type="ARBA" id="ARBA00023201"/>
    </source>
</evidence>
<reference evidence="19 20" key="1">
    <citation type="journal article" date="2007" name="Nature">
        <title>Genome of the marsupial Monodelphis domestica reveals innovation in non-coding sequences.</title>
        <authorList>
            <person name="Mikkelsen T.S."/>
            <person name="Wakefield M.J."/>
            <person name="Aken B."/>
            <person name="Amemiya C.T."/>
            <person name="Chang J.L."/>
            <person name="Duke S."/>
            <person name="Garber M."/>
            <person name="Gentles A.J."/>
            <person name="Goodstadt L."/>
            <person name="Heger A."/>
            <person name="Jurka J."/>
            <person name="Kamal M."/>
            <person name="Mauceli E."/>
            <person name="Searle S.M."/>
            <person name="Sharpe T."/>
            <person name="Baker M.L."/>
            <person name="Batzer M.A."/>
            <person name="Benos P.V."/>
            <person name="Belov K."/>
            <person name="Clamp M."/>
            <person name="Cook A."/>
            <person name="Cuff J."/>
            <person name="Das R."/>
            <person name="Davidow L."/>
            <person name="Deakin J.E."/>
            <person name="Fazzari M.J."/>
            <person name="Glass J.L."/>
            <person name="Grabherr M."/>
            <person name="Greally J.M."/>
            <person name="Gu W."/>
            <person name="Hore T.A."/>
            <person name="Huttley G.A."/>
            <person name="Kleber M."/>
            <person name="Jirtle R.L."/>
            <person name="Koina E."/>
            <person name="Lee J.T."/>
            <person name="Mahony S."/>
            <person name="Marra M.A."/>
            <person name="Miller R.D."/>
            <person name="Nicholls R.D."/>
            <person name="Oda M."/>
            <person name="Papenfuss A.T."/>
            <person name="Parra Z.E."/>
            <person name="Pollock D.D."/>
            <person name="Ray D.A."/>
            <person name="Schein J.E."/>
            <person name="Speed T.P."/>
            <person name="Thompson K."/>
            <person name="VandeBerg J.L."/>
            <person name="Wade C.M."/>
            <person name="Walker J.A."/>
            <person name="Waters P.D."/>
            <person name="Webber C."/>
            <person name="Weidman J.R."/>
            <person name="Xie X."/>
            <person name="Zody M.C."/>
            <person name="Baldwin J."/>
            <person name="Abdouelleil A."/>
            <person name="Abdulkadir J."/>
            <person name="Abebe A."/>
            <person name="Abera B."/>
            <person name="Abreu J."/>
            <person name="Acer S.C."/>
            <person name="Aftuck L."/>
            <person name="Alexander A."/>
            <person name="An P."/>
            <person name="Anderson E."/>
            <person name="Anderson S."/>
            <person name="Arachi H."/>
            <person name="Azer M."/>
            <person name="Bachantsang P."/>
            <person name="Barry A."/>
            <person name="Bayul T."/>
            <person name="Berlin A."/>
            <person name="Bessette D."/>
            <person name="Bloom T."/>
            <person name="Bloom T."/>
            <person name="Boguslavskiy L."/>
            <person name="Bonnet C."/>
            <person name="Boukhgalter B."/>
            <person name="Bourzgui I."/>
            <person name="Brown A."/>
            <person name="Cahill P."/>
            <person name="Channer S."/>
            <person name="Cheshatsang Y."/>
            <person name="Chuda L."/>
            <person name="Citroen M."/>
            <person name="Collymore A."/>
            <person name="Cooke P."/>
            <person name="Costello M."/>
            <person name="D'Aco K."/>
            <person name="Daza R."/>
            <person name="De Haan G."/>
            <person name="DeGray S."/>
            <person name="DeMaso C."/>
            <person name="Dhargay N."/>
            <person name="Dooley K."/>
            <person name="Dooley E."/>
            <person name="Doricent M."/>
            <person name="Dorje P."/>
            <person name="Dorjee K."/>
            <person name="Dupes A."/>
            <person name="Elong R."/>
            <person name="Falk J."/>
            <person name="Farina A."/>
            <person name="Faro S."/>
            <person name="Ferguson D."/>
            <person name="Fisher S."/>
            <person name="Foley C.D."/>
            <person name="Franke A."/>
            <person name="Friedrich D."/>
            <person name="Gadbois L."/>
            <person name="Gearin G."/>
            <person name="Gearin C.R."/>
            <person name="Giannoukos G."/>
            <person name="Goode T."/>
            <person name="Graham J."/>
            <person name="Grandbois E."/>
            <person name="Grewal S."/>
            <person name="Gyaltsen K."/>
            <person name="Hafez N."/>
            <person name="Hagos B."/>
            <person name="Hall J."/>
            <person name="Henson C."/>
            <person name="Hollinger A."/>
            <person name="Honan T."/>
            <person name="Huard M.D."/>
            <person name="Hughes L."/>
            <person name="Hurhula B."/>
            <person name="Husby M.E."/>
            <person name="Kamat A."/>
            <person name="Kanga B."/>
            <person name="Kashin S."/>
            <person name="Khazanovich D."/>
            <person name="Kisner P."/>
            <person name="Lance K."/>
            <person name="Lara M."/>
            <person name="Lee W."/>
            <person name="Lennon N."/>
            <person name="Letendre F."/>
            <person name="LeVine R."/>
            <person name="Lipovsky A."/>
            <person name="Liu X."/>
            <person name="Liu J."/>
            <person name="Liu S."/>
            <person name="Lokyitsang T."/>
            <person name="Lokyitsang Y."/>
            <person name="Lubonja R."/>
            <person name="Lui A."/>
            <person name="MacDonald P."/>
            <person name="Magnisalis V."/>
            <person name="Maru K."/>
            <person name="Matthews C."/>
            <person name="McCusker W."/>
            <person name="McDonough S."/>
            <person name="Mehta T."/>
            <person name="Meldrim J."/>
            <person name="Meneus L."/>
            <person name="Mihai O."/>
            <person name="Mihalev A."/>
            <person name="Mihova T."/>
            <person name="Mittelman R."/>
            <person name="Mlenga V."/>
            <person name="Montmayeur A."/>
            <person name="Mulrain L."/>
            <person name="Navidi A."/>
            <person name="Naylor J."/>
            <person name="Negash T."/>
            <person name="Nguyen T."/>
            <person name="Nguyen N."/>
            <person name="Nicol R."/>
            <person name="Norbu C."/>
            <person name="Norbu N."/>
            <person name="Novod N."/>
            <person name="O'Neill B."/>
            <person name="Osman S."/>
            <person name="Markiewicz E."/>
            <person name="Oyono O.L."/>
            <person name="Patti C."/>
            <person name="Phunkhang P."/>
            <person name="Pierre F."/>
            <person name="Priest M."/>
            <person name="Raghuraman S."/>
            <person name="Rege F."/>
            <person name="Reyes R."/>
            <person name="Rise C."/>
            <person name="Rogov P."/>
            <person name="Ross K."/>
            <person name="Ryan E."/>
            <person name="Settipalli S."/>
            <person name="Shea T."/>
            <person name="Sherpa N."/>
            <person name="Shi L."/>
            <person name="Shih D."/>
            <person name="Sparrow T."/>
            <person name="Spaulding J."/>
            <person name="Stalker J."/>
            <person name="Stange-Thomann N."/>
            <person name="Stavropoulos S."/>
            <person name="Stone C."/>
            <person name="Strader C."/>
            <person name="Tesfaye S."/>
            <person name="Thomson T."/>
            <person name="Thoulutsang Y."/>
            <person name="Thoulutsang D."/>
            <person name="Topham K."/>
            <person name="Topping I."/>
            <person name="Tsamla T."/>
            <person name="Vassiliev H."/>
            <person name="Vo A."/>
            <person name="Wangchuk T."/>
            <person name="Wangdi T."/>
            <person name="Weiand M."/>
            <person name="Wilkinson J."/>
            <person name="Wilson A."/>
            <person name="Yadav S."/>
            <person name="Young G."/>
            <person name="Yu Q."/>
            <person name="Zembek L."/>
            <person name="Zhong D."/>
            <person name="Zimmer A."/>
            <person name="Zwirko Z."/>
            <person name="Jaffe D.B."/>
            <person name="Alvarez P."/>
            <person name="Brockman W."/>
            <person name="Butler J."/>
            <person name="Chin C."/>
            <person name="Gnerre S."/>
            <person name="MacCallum I."/>
            <person name="Graves J.A."/>
            <person name="Ponting C.P."/>
            <person name="Breen M."/>
            <person name="Samollow P.B."/>
            <person name="Lander E.S."/>
            <person name="Lindblad-Toh K."/>
        </authorList>
    </citation>
    <scope>NUCLEOTIDE SEQUENCE [LARGE SCALE GENOMIC DNA]</scope>
</reference>
<feature type="transmembrane region" description="Helical" evidence="17">
    <location>
        <begin position="1391"/>
        <end position="1414"/>
    </location>
</feature>
<evidence type="ECO:0000256" key="7">
    <source>
        <dbReference type="ARBA" id="ARBA00022882"/>
    </source>
</evidence>
<feature type="transmembrane region" description="Helical" evidence="17">
    <location>
        <begin position="1112"/>
        <end position="1136"/>
    </location>
</feature>
<keyword evidence="20" id="KW-1185">Reference proteome</keyword>
<dbReference type="Gene3D" id="1.20.5.1190">
    <property type="entry name" value="iswi atpase"/>
    <property type="match status" value="1"/>
</dbReference>
<dbReference type="InterPro" id="IPR027359">
    <property type="entry name" value="Volt_channel_dom_sf"/>
</dbReference>
<feature type="transmembrane region" description="Helical" evidence="17">
    <location>
        <begin position="136"/>
        <end position="160"/>
    </location>
</feature>
<keyword evidence="4" id="KW-1003">Cell membrane</keyword>
<evidence type="ECO:0000256" key="17">
    <source>
        <dbReference type="RuleBase" id="RU361132"/>
    </source>
</evidence>
<evidence type="ECO:0000313" key="19">
    <source>
        <dbReference type="Ensembl" id="ENSMODP00000055402.1"/>
    </source>
</evidence>
<feature type="transmembrane region" description="Helical" evidence="17">
    <location>
        <begin position="1200"/>
        <end position="1218"/>
    </location>
</feature>
<dbReference type="FunFam" id="1.20.120.350:FF:000002">
    <property type="entry name" value="Sodium channel protein"/>
    <property type="match status" value="1"/>
</dbReference>
<comment type="similarity">
    <text evidence="17">Belongs to the sodium channel (TC 1.A.1.10) family.</text>
</comment>
<evidence type="ECO:0000256" key="5">
    <source>
        <dbReference type="ARBA" id="ARBA00022692"/>
    </source>
</evidence>
<dbReference type="GO" id="GO:0005509">
    <property type="term" value="F:calcium ion binding"/>
    <property type="evidence" value="ECO:0007669"/>
    <property type="project" value="InterPro"/>
</dbReference>
<dbReference type="PRINTS" id="PR00170">
    <property type="entry name" value="NACHANNEL"/>
</dbReference>
<dbReference type="GO" id="GO:0035725">
    <property type="term" value="P:sodium ion transmembrane transport"/>
    <property type="evidence" value="ECO:0000318"/>
    <property type="project" value="GO_Central"/>
</dbReference>
<dbReference type="GO" id="GO:0030424">
    <property type="term" value="C:axon"/>
    <property type="evidence" value="ECO:0000318"/>
    <property type="project" value="GO_Central"/>
</dbReference>
<dbReference type="InterPro" id="IPR010526">
    <property type="entry name" value="Na_trans_assoc_dom"/>
</dbReference>
<keyword evidence="10 17" id="KW-0406">Ion transport</keyword>
<dbReference type="Bgee" id="ENSMODG00000047999">
    <property type="expression patterns" value="Expressed in spinal cord and 1 other cell type or tissue"/>
</dbReference>
<dbReference type="Ensembl" id="ENSMODT00000085266.1">
    <property type="protein sequence ID" value="ENSMODP00000055402.1"/>
    <property type="gene ID" value="ENSMODG00000047999.1"/>
</dbReference>
<dbReference type="GO" id="GO:0086010">
    <property type="term" value="P:membrane depolarization during action potential"/>
    <property type="evidence" value="ECO:0000318"/>
    <property type="project" value="GO_Central"/>
</dbReference>
<keyword evidence="3 17" id="KW-0894">Sodium channel</keyword>
<feature type="transmembrane region" description="Helical" evidence="17">
    <location>
        <begin position="598"/>
        <end position="617"/>
    </location>
</feature>
<feature type="transmembrane region" description="Helical" evidence="17">
    <location>
        <begin position="1015"/>
        <end position="1034"/>
    </location>
</feature>
<keyword evidence="14 17" id="KW-0739">Sodium transport</keyword>
<keyword evidence="6" id="KW-0677">Repeat</keyword>
<keyword evidence="11 17" id="KW-0472">Membrane</keyword>
<evidence type="ECO:0000256" key="16">
    <source>
        <dbReference type="ARBA" id="ARBA00036239"/>
    </source>
</evidence>
<evidence type="ECO:0000256" key="15">
    <source>
        <dbReference type="ARBA" id="ARBA00023303"/>
    </source>
</evidence>
<evidence type="ECO:0000256" key="8">
    <source>
        <dbReference type="ARBA" id="ARBA00022989"/>
    </source>
</evidence>
<dbReference type="Pfam" id="PF00520">
    <property type="entry name" value="Ion_trans"/>
    <property type="match status" value="4"/>
</dbReference>
<name>A0A5F8H6I7_MONDO</name>
<feature type="transmembrane region" description="Helical" evidence="17">
    <location>
        <begin position="349"/>
        <end position="376"/>
    </location>
</feature>
<dbReference type="SUPFAM" id="SSF81324">
    <property type="entry name" value="Voltage-gated potassium channels"/>
    <property type="match status" value="4"/>
</dbReference>
<organism evidence="19 20">
    <name type="scientific">Monodelphis domestica</name>
    <name type="common">Gray short-tailed opossum</name>
    <dbReference type="NCBI Taxonomy" id="13616"/>
    <lineage>
        <taxon>Eukaryota</taxon>
        <taxon>Metazoa</taxon>
        <taxon>Chordata</taxon>
        <taxon>Craniata</taxon>
        <taxon>Vertebrata</taxon>
        <taxon>Euteleostomi</taxon>
        <taxon>Mammalia</taxon>
        <taxon>Metatheria</taxon>
        <taxon>Didelphimorphia</taxon>
        <taxon>Didelphidae</taxon>
        <taxon>Monodelphis</taxon>
    </lineage>
</organism>
<keyword evidence="8 17" id="KW-1133">Transmembrane helix</keyword>
<evidence type="ECO:0000256" key="10">
    <source>
        <dbReference type="ARBA" id="ARBA00023065"/>
    </source>
</evidence>
<dbReference type="FunFam" id="1.10.238.10:FF:000002">
    <property type="entry name" value="Sodium channel protein"/>
    <property type="match status" value="1"/>
</dbReference>
<evidence type="ECO:0000256" key="2">
    <source>
        <dbReference type="ARBA" id="ARBA00022448"/>
    </source>
</evidence>
<evidence type="ECO:0000256" key="1">
    <source>
        <dbReference type="ARBA" id="ARBA00004651"/>
    </source>
</evidence>
<feature type="transmembrane region" description="Helical" evidence="17">
    <location>
        <begin position="81"/>
        <end position="100"/>
    </location>
</feature>
<evidence type="ECO:0000256" key="4">
    <source>
        <dbReference type="ARBA" id="ARBA00022475"/>
    </source>
</evidence>
<feature type="transmembrane region" description="Helical" evidence="17">
    <location>
        <begin position="900"/>
        <end position="920"/>
    </location>
</feature>
<evidence type="ECO:0000256" key="11">
    <source>
        <dbReference type="ARBA" id="ARBA00023136"/>
    </source>
</evidence>
<dbReference type="GO" id="GO:0019233">
    <property type="term" value="P:sensory perception of pain"/>
    <property type="evidence" value="ECO:0000318"/>
    <property type="project" value="GO_Central"/>
</dbReference>
<feature type="transmembrane region" description="Helical" evidence="17">
    <location>
        <begin position="1170"/>
        <end position="1188"/>
    </location>
</feature>
<keyword evidence="7 17" id="KW-0851">Voltage-gated channel</keyword>
<feature type="transmembrane region" description="Helical" evidence="17">
    <location>
        <begin position="1287"/>
        <end position="1315"/>
    </location>
</feature>
<proteinExistence type="inferred from homology"/>
<keyword evidence="15 17" id="KW-0407">Ion channel</keyword>
<keyword evidence="5 17" id="KW-0812">Transmembrane</keyword>
<feature type="transmembrane region" description="Helical" evidence="17">
    <location>
        <begin position="465"/>
        <end position="489"/>
    </location>
</feature>
<feature type="transmembrane region" description="Helical" evidence="17">
    <location>
        <begin position="227"/>
        <end position="251"/>
    </location>
</feature>
<dbReference type="FunFam" id="1.20.120.350:FF:000059">
    <property type="entry name" value="Sodium channel protein"/>
    <property type="match status" value="1"/>
</dbReference>
<comment type="function">
    <text evidence="17">Mediates the voltage-dependent sodium ion permeability of excitable membranes. Assuming opened or closed conformations in response to the voltage difference across the membrane, the protein forms a sodium-selective channel through which Na(+) ions may pass in accordance with their electrochemical gradient.</text>
</comment>
<feature type="transmembrane region" description="Helical" evidence="17">
    <location>
        <begin position="180"/>
        <end position="206"/>
    </location>
</feature>
<evidence type="ECO:0000256" key="3">
    <source>
        <dbReference type="ARBA" id="ARBA00022461"/>
    </source>
</evidence>
<comment type="subcellular location">
    <subcellularLocation>
        <location evidence="1 17">Cell membrane</location>
        <topology evidence="1 17">Multi-pass membrane protein</topology>
    </subcellularLocation>
</comment>
<dbReference type="InterPro" id="IPR002048">
    <property type="entry name" value="EF_hand_dom"/>
</dbReference>
<sequence length="1619" mass="187837">MASPNNLTYFTRKSLTKEYRADRKKDEEEEELEPSSDLEAGEQLAFIYGDVPSEMVSEPLEDLDPYYKDKKTFLVLNEGRIIFRFSATSALYILTPFNLIRRLCIKVLVNLYPFAKIHWQGCLSVIIDMSFFHLMYLWILAFSLPFLGLYTFEILIKILARGFCIGPFTFLSDPWNWFDIPILTMALFVNLGSFPYLGIFSVLRIMKAVSLNIGKSVVRTLTQSMKMFQQTVMLIVFCLSVFAVMGMQLFMGKLKQKCVINKLFHSYSFQIDYFYYLEGQKDALLCGNSSYSGDCPEGYMCVKAGMNPDHNYTSFDHFGWSLLTLFRLMTLDCWENLYQQILRAAGKTYVIFFIVVLLFCSFYLVTLILAMVILAYEKQNQITIKAAKRRQIKYQAMSYWHKRKVKQGRTARKEQEERQIDFCCISKDILDDPTIRSTCTNWWHRFGTTFTIWNCSTLWIKFKDFIYAVVMDPFFDLAIAICIIINITFMAMEHYPMTEKFYNVLSVGYLVFIGIYIAEMFLKIIALHPYNYFQRGWNIFDTVIVILALADIYMKEAYGLSLFGWFRLLLVFKVAKYWPTWEKLIKIINYSVDALKGLFLLLFITMFTFAVVGMKLFGQGCQEYLCKTDVDCPFKRWHMHDFFHSFLLMFRVLCGEWIDSMWDCMNTEGQKECLIFFVVVIIIGKMQLLVLFVALLSSFSPENFAAIQVSPESNNLQLAMARIQKGIYYVKRTLFDLVAKGFSKKQMISNDIQGEENLNLEKRNHTINGMSKKIWESQDRLHSNGCRLEKYVRDKSHFPSLVPNSNYSTLAPIALGESDFENVIKEARNELDIGSSKEVTNITGFYIYNFLLLSFNIGKQCGCIRRFPYCKASKKSRKGKIWWNLRKTCYRTVNHGCFEISIVFIVLLSCFALIFEDIYIEKRKTIKIILEYGNMIFTYIFILEMLLKWMAYGYKTYFSNVWCWLEFLVVNVCIIHLLQMLSTNNHLLKTFYTPEIMMVVLHIFLKAIPSILEALLVWLICWLLFSLMGVNLFAGKFFKCINITTGERLPWTLIIDVIDCKMLSNSSGDVQWKNPKANFDNIGNGYFSLLQLLLHEITIFNKQPKNESNVYIYLYFVIFVILGLCFPFVFFVRVVINHLKQQIIFVTLMIIPLLQNKFQGYIFDLITKEAFEITIIVLICLNTVVMMVETDTQDTYKRNILYQINLVFIGLFAGECLLKLIGLRLYYFTIGWNIFDFVVIHLSIMVVLLPHLTVKYLLTYSQVQVIRLIRCGRVLNFIKGTKVLGPLIYALMLSLPTLLNIVLLLLLIMFIYAILGMSHFAYIKKDAGINDMFNFETFGNSMLCLFQITTFAGWNGLLEPVLSTGPPDCDPEKIHPGSSVKGDCGSPSFGVFYFVSYIIISFLVLVNLFIVVILEICNVVTEENAQLLSEEVFDNFYEVWKQFDPDGTHFIDYSQLSEFAASLDPPFLIAKPNKIQLTAMDLPMVKGDRVFCADVLIAFTKCVMRESEEFNHICLPLRKHFLSSCLFQVSYEPVTTTLKRKQEEVSALVIQRAFRRFCLRQNESGIYNIKGEAREKLTIEEAIVIDKIPENSTLEKVSFLSPPSNSLYLDSVIEIVSQI</sequence>